<dbReference type="GO" id="GO:0016757">
    <property type="term" value="F:glycosyltransferase activity"/>
    <property type="evidence" value="ECO:0007669"/>
    <property type="project" value="UniProtKB-KW"/>
</dbReference>
<dbReference type="AlphaFoldDB" id="A0A0F5L7T4"/>
<comment type="similarity">
    <text evidence="1">Belongs to the glycosyltransferase 2 family.</text>
</comment>
<dbReference type="STRING" id="361041.VW35_11475"/>
<comment type="caution">
    <text evidence="5">The sequence shown here is derived from an EMBL/GenBank/DDBJ whole genome shotgun (WGS) entry which is preliminary data.</text>
</comment>
<dbReference type="PANTHER" id="PTHR43179:SF12">
    <property type="entry name" value="GALACTOFURANOSYLTRANSFERASE GLFT2"/>
    <property type="match status" value="1"/>
</dbReference>
<evidence type="ECO:0000256" key="1">
    <source>
        <dbReference type="ARBA" id="ARBA00006739"/>
    </source>
</evidence>
<sequence>MESGKSSAPARAIKAVVCIPTFRRPDWLERTVRSVLEQETDFAFAVVVVDNDAAKAEGAEHARAILSADAVPNLVLTEANQGNCYAINQAFTAAQAAFPEADYFLMIDDDEEAMPGWLSAIVSTAEKEKADIVGGPVIRRFEVPVSDAVSRHPLFFSIDGVTRQVDQIHGSGNCLVHRRVFEAMPKPPFDVRFNFLGGGDMEFFTRCKLAGFTTWWCEEAVIHEFVPAERVTAKFLTRRSIRTGSINYVVDRSHMSAGLVWAKNAGSLGLGVLRGLGMLVRTGSWLRASHPFLLPIGRIMASLGLLPTPYKAKR</sequence>
<name>A0A0F5L7T4_9HYPH</name>
<keyword evidence="6" id="KW-1185">Reference proteome</keyword>
<dbReference type="Proteomes" id="UP000033514">
    <property type="component" value="Unassembled WGS sequence"/>
</dbReference>
<reference evidence="5 6" key="1">
    <citation type="submission" date="2015-03" db="EMBL/GenBank/DDBJ databases">
        <authorList>
            <person name="Hassan Y.I."/>
            <person name="Lepp D."/>
            <person name="Zhou T."/>
        </authorList>
    </citation>
    <scope>NUCLEOTIDE SEQUENCE [LARGE SCALE GENOMIC DNA]</scope>
    <source>
        <strain evidence="5 6">GH2-10</strain>
    </source>
</reference>
<dbReference type="EMBL" id="LAJG01000022">
    <property type="protein sequence ID" value="KKB78264.1"/>
    <property type="molecule type" value="Genomic_DNA"/>
</dbReference>
<dbReference type="CDD" id="cd00761">
    <property type="entry name" value="Glyco_tranf_GTA_type"/>
    <property type="match status" value="1"/>
</dbReference>
<dbReference type="Pfam" id="PF00535">
    <property type="entry name" value="Glycos_transf_2"/>
    <property type="match status" value="1"/>
</dbReference>
<accession>A0A0F5L7T4</accession>
<proteinExistence type="inferred from homology"/>
<keyword evidence="3 5" id="KW-0808">Transferase</keyword>
<dbReference type="InterPro" id="IPR001173">
    <property type="entry name" value="Glyco_trans_2-like"/>
</dbReference>
<evidence type="ECO:0000313" key="6">
    <source>
        <dbReference type="Proteomes" id="UP000033514"/>
    </source>
</evidence>
<dbReference type="RefSeq" id="WP_046143195.1">
    <property type="nucleotide sequence ID" value="NZ_LAJG01000022.1"/>
</dbReference>
<dbReference type="InterPro" id="IPR029044">
    <property type="entry name" value="Nucleotide-diphossugar_trans"/>
</dbReference>
<evidence type="ECO:0000256" key="3">
    <source>
        <dbReference type="ARBA" id="ARBA00022679"/>
    </source>
</evidence>
<organism evidence="5 6">
    <name type="scientific">Devosia soli</name>
    <dbReference type="NCBI Taxonomy" id="361041"/>
    <lineage>
        <taxon>Bacteria</taxon>
        <taxon>Pseudomonadati</taxon>
        <taxon>Pseudomonadota</taxon>
        <taxon>Alphaproteobacteria</taxon>
        <taxon>Hyphomicrobiales</taxon>
        <taxon>Devosiaceae</taxon>
        <taxon>Devosia</taxon>
    </lineage>
</organism>
<dbReference type="Gene3D" id="3.90.550.10">
    <property type="entry name" value="Spore Coat Polysaccharide Biosynthesis Protein SpsA, Chain A"/>
    <property type="match status" value="1"/>
</dbReference>
<evidence type="ECO:0000256" key="2">
    <source>
        <dbReference type="ARBA" id="ARBA00022676"/>
    </source>
</evidence>
<gene>
    <name evidence="5" type="ORF">VW35_11475</name>
</gene>
<dbReference type="OrthoDB" id="6116224at2"/>
<dbReference type="PANTHER" id="PTHR43179">
    <property type="entry name" value="RHAMNOSYLTRANSFERASE WBBL"/>
    <property type="match status" value="1"/>
</dbReference>
<feature type="domain" description="Glycosyltransferase 2-like" evidence="4">
    <location>
        <begin position="17"/>
        <end position="182"/>
    </location>
</feature>
<keyword evidence="2" id="KW-0328">Glycosyltransferase</keyword>
<protein>
    <submittedName>
        <fullName evidence="5">Glycosyl transferase family A</fullName>
    </submittedName>
</protein>
<evidence type="ECO:0000259" key="4">
    <source>
        <dbReference type="Pfam" id="PF00535"/>
    </source>
</evidence>
<evidence type="ECO:0000313" key="5">
    <source>
        <dbReference type="EMBL" id="KKB78264.1"/>
    </source>
</evidence>
<dbReference type="SUPFAM" id="SSF53448">
    <property type="entry name" value="Nucleotide-diphospho-sugar transferases"/>
    <property type="match status" value="1"/>
</dbReference>
<dbReference type="PATRIC" id="fig|361041.3.peg.1663"/>